<feature type="chain" id="PRO_5012376903" evidence="1">
    <location>
        <begin position="32"/>
        <end position="131"/>
    </location>
</feature>
<dbReference type="OrthoDB" id="7595745at2"/>
<dbReference type="RefSeq" id="WP_088388942.1">
    <property type="nucleotide sequence ID" value="NZ_NIOF01000038.1"/>
</dbReference>
<protein>
    <submittedName>
        <fullName evidence="2">Uncharacterized protein</fullName>
    </submittedName>
</protein>
<organism evidence="2 3">
    <name type="scientific">Roseateles aquatilis</name>
    <dbReference type="NCBI Taxonomy" id="431061"/>
    <lineage>
        <taxon>Bacteria</taxon>
        <taxon>Pseudomonadati</taxon>
        <taxon>Pseudomonadota</taxon>
        <taxon>Betaproteobacteria</taxon>
        <taxon>Burkholderiales</taxon>
        <taxon>Sphaerotilaceae</taxon>
        <taxon>Roseateles</taxon>
    </lineage>
</organism>
<feature type="signal peptide" evidence="1">
    <location>
        <begin position="1"/>
        <end position="31"/>
    </location>
</feature>
<dbReference type="AlphaFoldDB" id="A0A246IRW7"/>
<comment type="caution">
    <text evidence="2">The sequence shown here is derived from an EMBL/GenBank/DDBJ whole genome shotgun (WGS) entry which is preliminary data.</text>
</comment>
<evidence type="ECO:0000256" key="1">
    <source>
        <dbReference type="SAM" id="SignalP"/>
    </source>
</evidence>
<gene>
    <name evidence="2" type="ORF">CDN99_27895</name>
</gene>
<reference evidence="2 3" key="1">
    <citation type="journal article" date="2008" name="Int. J. Syst. Evol. Microbiol.">
        <title>Description of Roseateles aquatilis sp. nov. and Roseateles terrae sp. nov., in the class Betaproteobacteria, and emended description of the genus Roseateles.</title>
        <authorList>
            <person name="Gomila M."/>
            <person name="Bowien B."/>
            <person name="Falsen E."/>
            <person name="Moore E.R."/>
            <person name="Lalucat J."/>
        </authorList>
    </citation>
    <scope>NUCLEOTIDE SEQUENCE [LARGE SCALE GENOMIC DNA]</scope>
    <source>
        <strain evidence="2 3">CCUG 48205</strain>
    </source>
</reference>
<evidence type="ECO:0000313" key="2">
    <source>
        <dbReference type="EMBL" id="OWQ82884.1"/>
    </source>
</evidence>
<keyword evidence="1" id="KW-0732">Signal</keyword>
<keyword evidence="3" id="KW-1185">Reference proteome</keyword>
<dbReference type="EMBL" id="NIOF01000038">
    <property type="protein sequence ID" value="OWQ82884.1"/>
    <property type="molecule type" value="Genomic_DNA"/>
</dbReference>
<proteinExistence type="predicted"/>
<evidence type="ECO:0000313" key="3">
    <source>
        <dbReference type="Proteomes" id="UP000197468"/>
    </source>
</evidence>
<name>A0A246IRW7_9BURK</name>
<dbReference type="Proteomes" id="UP000197468">
    <property type="component" value="Unassembled WGS sequence"/>
</dbReference>
<sequence>MTKQTSWTAGRRALTALLTAGAVLAPMQARAGQYWCDGTVSQTWLDSDGLLYVYSSWRNQNTRLCSLNQTLTGNAVTISPATCAGWLSLIKQSMANAKPVTIYYVDSPVACDQLATYEQAPLPRYVMLKTS</sequence>
<accession>A0A246IRW7</accession>